<dbReference type="Pfam" id="PF00329">
    <property type="entry name" value="Complex1_30kDa"/>
    <property type="match status" value="1"/>
</dbReference>
<proteinExistence type="inferred from homology"/>
<comment type="similarity">
    <text evidence="1">Belongs to the complex I 30 kDa subunit family.</text>
</comment>
<evidence type="ECO:0000256" key="1">
    <source>
        <dbReference type="ARBA" id="ARBA00007569"/>
    </source>
</evidence>
<keyword evidence="4" id="KW-0560">Oxidoreductase</keyword>
<organism evidence="4">
    <name type="scientific">hydrothermal vent metagenome</name>
    <dbReference type="NCBI Taxonomy" id="652676"/>
    <lineage>
        <taxon>unclassified sequences</taxon>
        <taxon>metagenomes</taxon>
        <taxon>ecological metagenomes</taxon>
    </lineage>
</organism>
<dbReference type="AlphaFoldDB" id="A0A3B0SX57"/>
<dbReference type="EMBL" id="UOEK01000372">
    <property type="protein sequence ID" value="VAW06872.1"/>
    <property type="molecule type" value="Genomic_DNA"/>
</dbReference>
<keyword evidence="4" id="KW-0830">Ubiquinone</keyword>
<protein>
    <submittedName>
        <fullName evidence="4">NADH-ubiquinone oxidoreductase chain C</fullName>
        <ecNumber evidence="4">1.6.5.3</ecNumber>
    </submittedName>
</protein>
<gene>
    <name evidence="4" type="ORF">MNBD_ACTINO02-388</name>
</gene>
<dbReference type="PANTHER" id="PTHR10884">
    <property type="entry name" value="NADH DEHYDROGENASE UBIQUINONE IRON-SULFUR PROTEIN 3"/>
    <property type="match status" value="1"/>
</dbReference>
<feature type="region of interest" description="Disordered" evidence="2">
    <location>
        <begin position="182"/>
        <end position="202"/>
    </location>
</feature>
<dbReference type="EC" id="1.6.5.3" evidence="4"/>
<dbReference type="InterPro" id="IPR001268">
    <property type="entry name" value="NADH_UbQ_OxRdtase_30kDa_su"/>
</dbReference>
<feature type="domain" description="NADH:ubiquinone oxidoreductase 30kDa subunit" evidence="3">
    <location>
        <begin position="44"/>
        <end position="173"/>
    </location>
</feature>
<dbReference type="Gene3D" id="3.30.460.80">
    <property type="entry name" value="NADH:ubiquinone oxidoreductase, 30kDa subunit"/>
    <property type="match status" value="1"/>
</dbReference>
<reference evidence="4" key="1">
    <citation type="submission" date="2018-06" db="EMBL/GenBank/DDBJ databases">
        <authorList>
            <person name="Zhirakovskaya E."/>
        </authorList>
    </citation>
    <scope>NUCLEOTIDE SEQUENCE</scope>
</reference>
<evidence type="ECO:0000259" key="3">
    <source>
        <dbReference type="Pfam" id="PF00329"/>
    </source>
</evidence>
<sequence length="202" mass="21537">MTDSQSEAGVESTNDTTLTDYATVMATTVGASSWTADHGTIRLVVDRSNWVGAVEAASASGLKFFSFLSAIDWANEVEVGEGVADDAVDERYDLLCRLSSTTSADAVHLVTSVPKDDASIATLTGLFAGAAWHERETAEMFGIDFVGNSNLTKLYLPDEFEGHPLRKSFPLLAREIKPWPGTVDVEDKPSTTNVEADAGAGE</sequence>
<dbReference type="GO" id="GO:0008137">
    <property type="term" value="F:NADH dehydrogenase (ubiquinone) activity"/>
    <property type="evidence" value="ECO:0007669"/>
    <property type="project" value="InterPro"/>
</dbReference>
<evidence type="ECO:0000313" key="4">
    <source>
        <dbReference type="EMBL" id="VAW06872.1"/>
    </source>
</evidence>
<name>A0A3B0SX57_9ZZZZ</name>
<evidence type="ECO:0000256" key="2">
    <source>
        <dbReference type="SAM" id="MobiDB-lite"/>
    </source>
</evidence>
<accession>A0A3B0SX57</accession>
<dbReference type="PANTHER" id="PTHR10884:SF14">
    <property type="entry name" value="NADH DEHYDROGENASE [UBIQUINONE] IRON-SULFUR PROTEIN 3, MITOCHONDRIAL"/>
    <property type="match status" value="1"/>
</dbReference>
<dbReference type="InterPro" id="IPR037232">
    <property type="entry name" value="NADH_quin_OxRdtase_su_C/D-like"/>
</dbReference>
<dbReference type="SUPFAM" id="SSF143243">
    <property type="entry name" value="Nqo5-like"/>
    <property type="match status" value="1"/>
</dbReference>
<dbReference type="GO" id="GO:0016491">
    <property type="term" value="F:oxidoreductase activity"/>
    <property type="evidence" value="ECO:0007669"/>
    <property type="project" value="UniProtKB-KW"/>
</dbReference>